<dbReference type="SMART" id="SM00220">
    <property type="entry name" value="S_TKc"/>
    <property type="match status" value="1"/>
</dbReference>
<dbReference type="EC" id="2.7.11.1" evidence="1"/>
<dbReference type="InterPro" id="IPR050235">
    <property type="entry name" value="CK1_Ser-Thr_kinase"/>
</dbReference>
<evidence type="ECO:0000313" key="4">
    <source>
        <dbReference type="Proteomes" id="UP001158576"/>
    </source>
</evidence>
<keyword evidence="4" id="KW-1185">Reference proteome</keyword>
<evidence type="ECO:0000259" key="2">
    <source>
        <dbReference type="SMART" id="SM00220"/>
    </source>
</evidence>
<name>A0ABN7RQ09_OIKDI</name>
<dbReference type="Pfam" id="PF00069">
    <property type="entry name" value="Pkinase"/>
    <property type="match status" value="1"/>
</dbReference>
<dbReference type="InterPro" id="IPR011009">
    <property type="entry name" value="Kinase-like_dom_sf"/>
</dbReference>
<dbReference type="Gene3D" id="1.10.510.10">
    <property type="entry name" value="Transferase(Phosphotransferase) domain 1"/>
    <property type="match status" value="1"/>
</dbReference>
<sequence length="392" mass="45349">MATRENERPAKKKDSMKYPVMQKIDNLIPNPTKPENSYNIRISNKINGGSFGSIHKVKAIVEGKKVDVMVKIEASDHPNPQLQQEHIVYSVLRGTLGFGSIVEGLGTHLSRDICLETADGEKAEFNMLFLTRLGIDLATIHKRMKLIKNPPDGLHRMNKHTVLNAASQMFDVIQLLHNAHFIHRDIKLSNFMMGIGIDRHNVHLIDFGLSKQYKDLSGNHMETGKRNLHIGTTAFQSAFVLARHIPTRRDDLISTMYCILQLILGALPWDIEWKAKKESLLKNSSSPRDKIYDDFCFKMKRLPGKDLFTRFGIYDDYKEFSEIYEYFQSLAPAEDPNWDFIDGKVSDCGRRHWGWFDWFEWLEEGNRTPENPKHNYYEDLIDEFNKNYGRAS</sequence>
<evidence type="ECO:0000313" key="3">
    <source>
        <dbReference type="EMBL" id="CAG5080449.1"/>
    </source>
</evidence>
<protein>
    <recommendedName>
        <fullName evidence="1">non-specific serine/threonine protein kinase</fullName>
        <ecNumber evidence="1">2.7.11.1</ecNumber>
    </recommendedName>
</protein>
<gene>
    <name evidence="3" type="ORF">OKIOD_LOCUS1153</name>
</gene>
<dbReference type="PANTHER" id="PTHR11909">
    <property type="entry name" value="CASEIN KINASE-RELATED"/>
    <property type="match status" value="1"/>
</dbReference>
<proteinExistence type="predicted"/>
<feature type="domain" description="Protein kinase" evidence="2">
    <location>
        <begin position="40"/>
        <end position="327"/>
    </location>
</feature>
<dbReference type="PROSITE" id="PS00108">
    <property type="entry name" value="PROTEIN_KINASE_ST"/>
    <property type="match status" value="1"/>
</dbReference>
<dbReference type="EMBL" id="OU015568">
    <property type="protein sequence ID" value="CAG5080449.1"/>
    <property type="molecule type" value="Genomic_DNA"/>
</dbReference>
<dbReference type="InterPro" id="IPR000719">
    <property type="entry name" value="Prot_kinase_dom"/>
</dbReference>
<dbReference type="SUPFAM" id="SSF56112">
    <property type="entry name" value="Protein kinase-like (PK-like)"/>
    <property type="match status" value="1"/>
</dbReference>
<organism evidence="3 4">
    <name type="scientific">Oikopleura dioica</name>
    <name type="common">Tunicate</name>
    <dbReference type="NCBI Taxonomy" id="34765"/>
    <lineage>
        <taxon>Eukaryota</taxon>
        <taxon>Metazoa</taxon>
        <taxon>Chordata</taxon>
        <taxon>Tunicata</taxon>
        <taxon>Appendicularia</taxon>
        <taxon>Copelata</taxon>
        <taxon>Oikopleuridae</taxon>
        <taxon>Oikopleura</taxon>
    </lineage>
</organism>
<evidence type="ECO:0000256" key="1">
    <source>
        <dbReference type="ARBA" id="ARBA00012513"/>
    </source>
</evidence>
<reference evidence="3 4" key="1">
    <citation type="submission" date="2021-04" db="EMBL/GenBank/DDBJ databases">
        <authorList>
            <person name="Bliznina A."/>
        </authorList>
    </citation>
    <scope>NUCLEOTIDE SEQUENCE [LARGE SCALE GENOMIC DNA]</scope>
</reference>
<dbReference type="InterPro" id="IPR008271">
    <property type="entry name" value="Ser/Thr_kinase_AS"/>
</dbReference>
<dbReference type="Proteomes" id="UP001158576">
    <property type="component" value="Chromosome PAR"/>
</dbReference>
<accession>A0ABN7RQ09</accession>